<evidence type="ECO:0000313" key="6">
    <source>
        <dbReference type="Proteomes" id="UP000256869"/>
    </source>
</evidence>
<keyword evidence="1" id="KW-0732">Signal</keyword>
<dbReference type="AlphaFoldDB" id="A0A3D9IRG8"/>
<feature type="region of interest" description="Disordered" evidence="2">
    <location>
        <begin position="88"/>
        <end position="107"/>
    </location>
</feature>
<feature type="compositionally biased region" description="Basic and acidic residues" evidence="2">
    <location>
        <begin position="1"/>
        <end position="16"/>
    </location>
</feature>
<dbReference type="PANTHER" id="PTHR21666:SF289">
    <property type="entry name" value="L-ALA--D-GLU ENDOPEPTIDASE"/>
    <property type="match status" value="1"/>
</dbReference>
<dbReference type="InterPro" id="IPR050570">
    <property type="entry name" value="Cell_wall_metabolism_enzyme"/>
</dbReference>
<dbReference type="Proteomes" id="UP000256869">
    <property type="component" value="Unassembled WGS sequence"/>
</dbReference>
<dbReference type="Pfam" id="PF01551">
    <property type="entry name" value="Peptidase_M23"/>
    <property type="match status" value="1"/>
</dbReference>
<accession>A0A3D9IRG8</accession>
<feature type="compositionally biased region" description="Basic and acidic residues" evidence="2">
    <location>
        <begin position="62"/>
        <end position="74"/>
    </location>
</feature>
<dbReference type="PANTHER" id="PTHR21666">
    <property type="entry name" value="PEPTIDASE-RELATED"/>
    <property type="match status" value="1"/>
</dbReference>
<dbReference type="Gene3D" id="2.70.70.10">
    <property type="entry name" value="Glucose Permease (Domain IIA)"/>
    <property type="match status" value="1"/>
</dbReference>
<dbReference type="RefSeq" id="WP_115992204.1">
    <property type="nucleotide sequence ID" value="NZ_QRDY01000003.1"/>
</dbReference>
<feature type="compositionally biased region" description="Basic and acidic residues" evidence="2">
    <location>
        <begin position="23"/>
        <end position="32"/>
    </location>
</feature>
<feature type="region of interest" description="Disordered" evidence="2">
    <location>
        <begin position="1"/>
        <end position="74"/>
    </location>
</feature>
<dbReference type="CDD" id="cd12797">
    <property type="entry name" value="M23_peptidase"/>
    <property type="match status" value="1"/>
</dbReference>
<feature type="transmembrane region" description="Helical" evidence="3">
    <location>
        <begin position="122"/>
        <end position="140"/>
    </location>
</feature>
<gene>
    <name evidence="5" type="ORF">DFP95_103362</name>
</gene>
<reference evidence="5 6" key="1">
    <citation type="submission" date="2018-07" db="EMBL/GenBank/DDBJ databases">
        <title>Genomic Encyclopedia of Type Strains, Phase III (KMG-III): the genomes of soil and plant-associated and newly described type strains.</title>
        <authorList>
            <person name="Whitman W."/>
        </authorList>
    </citation>
    <scope>NUCLEOTIDE SEQUENCE [LARGE SCALE GENOMIC DNA]</scope>
    <source>
        <strain evidence="5 6">CECT 8236</strain>
    </source>
</reference>
<evidence type="ECO:0000256" key="1">
    <source>
        <dbReference type="ARBA" id="ARBA00022729"/>
    </source>
</evidence>
<dbReference type="GO" id="GO:0004222">
    <property type="term" value="F:metalloendopeptidase activity"/>
    <property type="evidence" value="ECO:0007669"/>
    <property type="project" value="TreeGrafter"/>
</dbReference>
<evidence type="ECO:0000259" key="4">
    <source>
        <dbReference type="Pfam" id="PF01551"/>
    </source>
</evidence>
<keyword evidence="5" id="KW-0378">Hydrolase</keyword>
<comment type="caution">
    <text evidence="5">The sequence shown here is derived from an EMBL/GenBank/DDBJ whole genome shotgun (WGS) entry which is preliminary data.</text>
</comment>
<protein>
    <submittedName>
        <fullName evidence="5">Murein DD-endopeptidase MepM/ murein hydrolase activator NlpD</fullName>
    </submittedName>
</protein>
<dbReference type="SUPFAM" id="SSF51261">
    <property type="entry name" value="Duplicated hybrid motif"/>
    <property type="match status" value="1"/>
</dbReference>
<name>A0A3D9IRG8_9BACL</name>
<organism evidence="5 6">
    <name type="scientific">Cohnella lupini</name>
    <dbReference type="NCBI Taxonomy" id="1294267"/>
    <lineage>
        <taxon>Bacteria</taxon>
        <taxon>Bacillati</taxon>
        <taxon>Bacillota</taxon>
        <taxon>Bacilli</taxon>
        <taxon>Bacillales</taxon>
        <taxon>Paenibacillaceae</taxon>
        <taxon>Cohnella</taxon>
    </lineage>
</organism>
<dbReference type="OrthoDB" id="2986589at2"/>
<keyword evidence="3" id="KW-1133">Transmembrane helix</keyword>
<dbReference type="EMBL" id="QRDY01000003">
    <property type="protein sequence ID" value="RED64119.1"/>
    <property type="molecule type" value="Genomic_DNA"/>
</dbReference>
<proteinExistence type="predicted"/>
<dbReference type="InterPro" id="IPR016047">
    <property type="entry name" value="M23ase_b-sheet_dom"/>
</dbReference>
<evidence type="ECO:0000256" key="2">
    <source>
        <dbReference type="SAM" id="MobiDB-lite"/>
    </source>
</evidence>
<sequence>MEVRDSVRERRRERIEQIIGQHATEEEKRTRQPIEAVPNLKQPGLEAPLPDISQSPAPRLDAVSERPPAETDPEQWWRERERRLKSGQAPGWQGLKGIPPTSAARIDPRSPGFDWNKLIRGFMVRLAMASVAFAGFWGWLKLEMPGSAETRDWVSSSVTRDMDFKAIEAWYGNTFGGSPSFFPFNLDEPDTKEVSVMLSPANTALPVKGSLVQSFAQNGTGVKVAAPSGSEVYAIYTGRVQQVTEDEGGVTVLVEHENDVLTVYGNLEKSAVKPNDWVETGQLLGHLYVNGEGLGQSDREVLLYFAVQQNGKALNPAEVVSFD</sequence>
<keyword evidence="6" id="KW-1185">Reference proteome</keyword>
<dbReference type="InterPro" id="IPR011055">
    <property type="entry name" value="Dup_hybrid_motif"/>
</dbReference>
<keyword evidence="3" id="KW-0812">Transmembrane</keyword>
<evidence type="ECO:0000313" key="5">
    <source>
        <dbReference type="EMBL" id="RED64119.1"/>
    </source>
</evidence>
<evidence type="ECO:0000256" key="3">
    <source>
        <dbReference type="SAM" id="Phobius"/>
    </source>
</evidence>
<feature type="domain" description="M23ase beta-sheet core" evidence="4">
    <location>
        <begin position="220"/>
        <end position="316"/>
    </location>
</feature>
<keyword evidence="3" id="KW-0472">Membrane</keyword>